<evidence type="ECO:0000256" key="2">
    <source>
        <dbReference type="ARBA" id="ARBA00011073"/>
    </source>
</evidence>
<evidence type="ECO:0000259" key="5">
    <source>
        <dbReference type="Pfam" id="PF00082"/>
    </source>
</evidence>
<comment type="subcellular location">
    <subcellularLocation>
        <location evidence="1">Secreted</location>
    </subcellularLocation>
</comment>
<evidence type="ECO:0000313" key="7">
    <source>
        <dbReference type="Proteomes" id="UP000516437"/>
    </source>
</evidence>
<reference evidence="6 7" key="1">
    <citation type="journal article" date="2019" name="Plant Biotechnol. J.">
        <title>The red bayberry genome and genetic basis of sex determination.</title>
        <authorList>
            <person name="Jia H.M."/>
            <person name="Jia H.J."/>
            <person name="Cai Q.L."/>
            <person name="Wang Y."/>
            <person name="Zhao H.B."/>
            <person name="Yang W.F."/>
            <person name="Wang G.Y."/>
            <person name="Li Y.H."/>
            <person name="Zhan D.L."/>
            <person name="Shen Y.T."/>
            <person name="Niu Q.F."/>
            <person name="Chang L."/>
            <person name="Qiu J."/>
            <person name="Zhao L."/>
            <person name="Xie H.B."/>
            <person name="Fu W.Y."/>
            <person name="Jin J."/>
            <person name="Li X.W."/>
            <person name="Jiao Y."/>
            <person name="Zhou C.C."/>
            <person name="Tu T."/>
            <person name="Chai C.Y."/>
            <person name="Gao J.L."/>
            <person name="Fan L.J."/>
            <person name="van de Weg E."/>
            <person name="Wang J.Y."/>
            <person name="Gao Z.S."/>
        </authorList>
    </citation>
    <scope>NUCLEOTIDE SEQUENCE [LARGE SCALE GENOMIC DNA]</scope>
    <source>
        <tissue evidence="6">Leaves</tissue>
    </source>
</reference>
<gene>
    <name evidence="6" type="ORF">CJ030_MR5G024987</name>
</gene>
<accession>A0A6A1VH81</accession>
<feature type="domain" description="Peptidase S8/S53" evidence="5">
    <location>
        <begin position="79"/>
        <end position="225"/>
    </location>
</feature>
<proteinExistence type="inferred from homology"/>
<evidence type="ECO:0000256" key="4">
    <source>
        <dbReference type="PROSITE-ProRule" id="PRU01240"/>
    </source>
</evidence>
<dbReference type="EMBL" id="RXIC02000023">
    <property type="protein sequence ID" value="KAB1212219.1"/>
    <property type="molecule type" value="Genomic_DNA"/>
</dbReference>
<dbReference type="InterPro" id="IPR045051">
    <property type="entry name" value="SBT"/>
</dbReference>
<dbReference type="GO" id="GO:0005576">
    <property type="term" value="C:extracellular region"/>
    <property type="evidence" value="ECO:0007669"/>
    <property type="project" value="UniProtKB-SubCell"/>
</dbReference>
<dbReference type="Gene3D" id="3.40.50.200">
    <property type="entry name" value="Peptidase S8/S53 domain"/>
    <property type="match status" value="1"/>
</dbReference>
<dbReference type="Pfam" id="PF00082">
    <property type="entry name" value="Peptidase_S8"/>
    <property type="match status" value="1"/>
</dbReference>
<comment type="caution">
    <text evidence="6">The sequence shown here is derived from an EMBL/GenBank/DDBJ whole genome shotgun (WGS) entry which is preliminary data.</text>
</comment>
<keyword evidence="7" id="KW-1185">Reference proteome</keyword>
<dbReference type="InterPro" id="IPR000209">
    <property type="entry name" value="Peptidase_S8/S53_dom"/>
</dbReference>
<dbReference type="Gene3D" id="3.30.70.80">
    <property type="entry name" value="Peptidase S8 propeptide/proteinase inhibitor I9"/>
    <property type="match status" value="1"/>
</dbReference>
<keyword evidence="6" id="KW-0645">Protease</keyword>
<protein>
    <submittedName>
        <fullName evidence="6">Subtilisin-like protease</fullName>
    </submittedName>
</protein>
<dbReference type="Proteomes" id="UP000516437">
    <property type="component" value="Chromosome 5"/>
</dbReference>
<dbReference type="AlphaFoldDB" id="A0A6A1VH81"/>
<dbReference type="PROSITE" id="PS51892">
    <property type="entry name" value="SUBTILASE"/>
    <property type="match status" value="1"/>
</dbReference>
<dbReference type="OrthoDB" id="4803627at2759"/>
<name>A0A6A1VH81_9ROSI</name>
<comment type="caution">
    <text evidence="4">Lacks conserved residue(s) required for the propagation of feature annotation.</text>
</comment>
<dbReference type="InterPro" id="IPR036852">
    <property type="entry name" value="Peptidase_S8/S53_dom_sf"/>
</dbReference>
<dbReference type="InterPro" id="IPR037045">
    <property type="entry name" value="S8pro/Inhibitor_I9_sf"/>
</dbReference>
<evidence type="ECO:0000313" key="6">
    <source>
        <dbReference type="EMBL" id="KAB1212219.1"/>
    </source>
</evidence>
<keyword evidence="3" id="KW-0732">Signal</keyword>
<sequence length="232" mass="25574">MPASLDIYNSLPFLFYVYDSALHGFSIVLSSEELKVLKKSLGFVSAYRETSLILDTTIHAPEFLSLSSSYGLWPVSNYGEDIIIGVIDSGARYFNKSLKQKRSTQFQRRSRDSARDTLRHGIYMVSSIAAGNCVNGVSYFGYEDGTARGVAPHAKLAKYEVLWNEGMHSSDILAGIDRAIADGVDVISLSIHDKEPWHNNSIAIASFSAMEKGVMVVYAAGNERPNSWDCAQ</sequence>
<evidence type="ECO:0000256" key="3">
    <source>
        <dbReference type="ARBA" id="ARBA00022729"/>
    </source>
</evidence>
<dbReference type="SUPFAM" id="SSF52743">
    <property type="entry name" value="Subtilisin-like"/>
    <property type="match status" value="1"/>
</dbReference>
<dbReference type="GO" id="GO:0004252">
    <property type="term" value="F:serine-type endopeptidase activity"/>
    <property type="evidence" value="ECO:0007669"/>
    <property type="project" value="InterPro"/>
</dbReference>
<dbReference type="GO" id="GO:0006508">
    <property type="term" value="P:proteolysis"/>
    <property type="evidence" value="ECO:0007669"/>
    <property type="project" value="UniProtKB-KW"/>
</dbReference>
<organism evidence="6 7">
    <name type="scientific">Morella rubra</name>
    <name type="common">Chinese bayberry</name>
    <dbReference type="NCBI Taxonomy" id="262757"/>
    <lineage>
        <taxon>Eukaryota</taxon>
        <taxon>Viridiplantae</taxon>
        <taxon>Streptophyta</taxon>
        <taxon>Embryophyta</taxon>
        <taxon>Tracheophyta</taxon>
        <taxon>Spermatophyta</taxon>
        <taxon>Magnoliopsida</taxon>
        <taxon>eudicotyledons</taxon>
        <taxon>Gunneridae</taxon>
        <taxon>Pentapetalae</taxon>
        <taxon>rosids</taxon>
        <taxon>fabids</taxon>
        <taxon>Fagales</taxon>
        <taxon>Myricaceae</taxon>
        <taxon>Morella</taxon>
    </lineage>
</organism>
<comment type="similarity">
    <text evidence="2 4">Belongs to the peptidase S8 family.</text>
</comment>
<evidence type="ECO:0000256" key="1">
    <source>
        <dbReference type="ARBA" id="ARBA00004613"/>
    </source>
</evidence>
<dbReference type="PANTHER" id="PTHR10795">
    <property type="entry name" value="PROPROTEIN CONVERTASE SUBTILISIN/KEXIN"/>
    <property type="match status" value="1"/>
</dbReference>
<keyword evidence="6" id="KW-0378">Hydrolase</keyword>